<evidence type="ECO:0000259" key="7">
    <source>
        <dbReference type="Pfam" id="PF02770"/>
    </source>
</evidence>
<evidence type="ECO:0000313" key="10">
    <source>
        <dbReference type="Proteomes" id="UP000185192"/>
    </source>
</evidence>
<dbReference type="RefSeq" id="WP_204244748.1">
    <property type="nucleotide sequence ID" value="NZ_FSQW01000001.1"/>
</dbReference>
<evidence type="ECO:0000313" key="9">
    <source>
        <dbReference type="EMBL" id="SIN64685.1"/>
    </source>
</evidence>
<dbReference type="GO" id="GO:0050660">
    <property type="term" value="F:flavin adenine dinucleotide binding"/>
    <property type="evidence" value="ECO:0007669"/>
    <property type="project" value="InterPro"/>
</dbReference>
<evidence type="ECO:0000259" key="6">
    <source>
        <dbReference type="Pfam" id="PF00441"/>
    </source>
</evidence>
<sequence length="791" mass="85833">MSSFLQFEYSEEQLMLQEMVRKYLAAECNIEQVRDVLEGRKSYATELWSGLAEMGCLGAAISEEEGGSGFGYVELCIIAEELGRVLAPVPSVSSLYLFAEIIKDHGSVEQRAALLSPLCQGKLIGSLAHLELDTNGRGKSIQATCDGGKLSGSKDLVADGSLADRLLVLARDEAGESLYLVNARQKGVSAEDMASIDPTRRVARIRFADVPAELVGQRGSGASIVEDAIEHAAIFNACEQIGGAERALELACEYASERMAFGRPIGSFQAVKQLLADMYAELAIGKANCRYATWALDSSNGDIKPAAARAQLSAAKAFGLCSQDNIQVHGGTGFMWDSDPHLFYRRARQLGSSLAPKSHWENLLVTNIGLPETHSSGPAHDESKDDQAFRMAARDWLKDNAPWHLKERIEQSSVGALDLGEDKIAAAKGWQKKKFEAGWACLHWPKEFGGRAASPAQRIIWHQEEGAFAKLGNLFHNGQTMGAPTLMDYASEDRKAEMLPKIASGELVGCQLFSEPAAGSDLAGLRTRAERDGDVWTINGQKIWTSYGTDADWGILIARSDFDVAKHKGLTAFLVDMHADGIETLPIRQMNEQSGFAEVYFTDLKISDDRRLGDVGEGWKVALTMLSHERLAIGLEMPTGFEELLDYCKSLETDSGPALQNPHIVANLAGFETRATGLHNFMLGSMAQFAKGILPGPENSIVKLAAGRMMQEIAGFAMDIQEEAGVLAGADEHSYAGRFQGMWLRAPATRIEGGSDQILRNIIAERVLGMPPDLRADKDIAFRDIATAAAS</sequence>
<evidence type="ECO:0000256" key="5">
    <source>
        <dbReference type="ARBA" id="ARBA00023002"/>
    </source>
</evidence>
<dbReference type="InterPro" id="IPR006091">
    <property type="entry name" value="Acyl-CoA_Oxase/DH_mid-dom"/>
</dbReference>
<dbReference type="Proteomes" id="UP000185192">
    <property type="component" value="Unassembled WGS sequence"/>
</dbReference>
<dbReference type="GO" id="GO:0016627">
    <property type="term" value="F:oxidoreductase activity, acting on the CH-CH group of donors"/>
    <property type="evidence" value="ECO:0007669"/>
    <property type="project" value="InterPro"/>
</dbReference>
<name>A0A1N6D1M7_9SPHN</name>
<evidence type="ECO:0000256" key="4">
    <source>
        <dbReference type="ARBA" id="ARBA00022827"/>
    </source>
</evidence>
<dbReference type="InterPro" id="IPR037069">
    <property type="entry name" value="AcylCoA_DH/ox_N_sf"/>
</dbReference>
<proteinExistence type="inferred from homology"/>
<dbReference type="AlphaFoldDB" id="A0A1N6D1M7"/>
<comment type="similarity">
    <text evidence="2">Belongs to the acyl-CoA dehydrogenase family.</text>
</comment>
<keyword evidence="3" id="KW-0285">Flavoprotein</keyword>
<feature type="domain" description="Acyl-CoA dehydrogenase/oxidase C-terminal" evidence="6">
    <location>
        <begin position="219"/>
        <end position="348"/>
    </location>
</feature>
<dbReference type="Gene3D" id="2.40.110.10">
    <property type="entry name" value="Butyryl-CoA Dehydrogenase, subunit A, domain 2"/>
    <property type="match status" value="2"/>
</dbReference>
<dbReference type="InterPro" id="IPR009100">
    <property type="entry name" value="AcylCoA_DH/oxidase_NM_dom_sf"/>
</dbReference>
<dbReference type="CDD" id="cd00567">
    <property type="entry name" value="ACAD"/>
    <property type="match status" value="1"/>
</dbReference>
<dbReference type="STRING" id="1123272.SAMN02745824_1425"/>
<dbReference type="EMBL" id="FSQW01000001">
    <property type="protein sequence ID" value="SIN64685.1"/>
    <property type="molecule type" value="Genomic_DNA"/>
</dbReference>
<dbReference type="FunFam" id="2.40.110.10:FF:000011">
    <property type="entry name" value="Acyl-CoA dehydrogenase FadE34"/>
    <property type="match status" value="1"/>
</dbReference>
<dbReference type="SUPFAM" id="SSF56645">
    <property type="entry name" value="Acyl-CoA dehydrogenase NM domain-like"/>
    <property type="match status" value="2"/>
</dbReference>
<feature type="domain" description="Acyl-CoA dehydrogenase/oxidase N-terminal" evidence="8">
    <location>
        <begin position="10"/>
        <end position="122"/>
    </location>
</feature>
<dbReference type="InterPro" id="IPR046373">
    <property type="entry name" value="Acyl-CoA_Oxase/DH_mid-dom_sf"/>
</dbReference>
<accession>A0A1N6D1M7</accession>
<comment type="cofactor">
    <cofactor evidence="1">
        <name>FAD</name>
        <dbReference type="ChEBI" id="CHEBI:57692"/>
    </cofactor>
</comment>
<evidence type="ECO:0000256" key="2">
    <source>
        <dbReference type="ARBA" id="ARBA00009347"/>
    </source>
</evidence>
<keyword evidence="4" id="KW-0274">FAD</keyword>
<feature type="domain" description="Acyl-CoA oxidase/dehydrogenase middle" evidence="7">
    <location>
        <begin position="510"/>
        <end position="603"/>
    </location>
</feature>
<dbReference type="Pfam" id="PF02770">
    <property type="entry name" value="Acyl-CoA_dh_M"/>
    <property type="match status" value="1"/>
</dbReference>
<reference evidence="10" key="1">
    <citation type="submission" date="2016-11" db="EMBL/GenBank/DDBJ databases">
        <authorList>
            <person name="Varghese N."/>
            <person name="Submissions S."/>
        </authorList>
    </citation>
    <scope>NUCLEOTIDE SEQUENCE [LARGE SCALE GENOMIC DNA]</scope>
    <source>
        <strain evidence="10">DSM 22363</strain>
    </source>
</reference>
<dbReference type="InterPro" id="IPR036250">
    <property type="entry name" value="AcylCo_DH-like_C"/>
</dbReference>
<feature type="domain" description="Acyl-CoA dehydrogenase/oxidase N-terminal" evidence="8">
    <location>
        <begin position="384"/>
        <end position="506"/>
    </location>
</feature>
<dbReference type="PANTHER" id="PTHR43292:SF4">
    <property type="entry name" value="ACYL-COA DEHYDROGENASE FADE34"/>
    <property type="match status" value="1"/>
</dbReference>
<dbReference type="GO" id="GO:0005886">
    <property type="term" value="C:plasma membrane"/>
    <property type="evidence" value="ECO:0007669"/>
    <property type="project" value="TreeGrafter"/>
</dbReference>
<dbReference type="PANTHER" id="PTHR43292">
    <property type="entry name" value="ACYL-COA DEHYDROGENASE"/>
    <property type="match status" value="1"/>
</dbReference>
<dbReference type="InterPro" id="IPR052161">
    <property type="entry name" value="Mycobact_Acyl-CoA_DH"/>
</dbReference>
<keyword evidence="10" id="KW-1185">Reference proteome</keyword>
<evidence type="ECO:0000256" key="1">
    <source>
        <dbReference type="ARBA" id="ARBA00001974"/>
    </source>
</evidence>
<dbReference type="Gene3D" id="1.10.540.10">
    <property type="entry name" value="Acyl-CoA dehydrogenase/oxidase, N-terminal domain"/>
    <property type="match status" value="2"/>
</dbReference>
<evidence type="ECO:0000256" key="3">
    <source>
        <dbReference type="ARBA" id="ARBA00022630"/>
    </source>
</evidence>
<dbReference type="Pfam" id="PF00441">
    <property type="entry name" value="Acyl-CoA_dh_1"/>
    <property type="match status" value="2"/>
</dbReference>
<dbReference type="InterPro" id="IPR013786">
    <property type="entry name" value="AcylCoA_DH/ox_N"/>
</dbReference>
<dbReference type="Pfam" id="PF02771">
    <property type="entry name" value="Acyl-CoA_dh_N"/>
    <property type="match status" value="2"/>
</dbReference>
<evidence type="ECO:0000259" key="8">
    <source>
        <dbReference type="Pfam" id="PF02771"/>
    </source>
</evidence>
<gene>
    <name evidence="9" type="ORF">SAMN02745824_1425</name>
</gene>
<keyword evidence="5" id="KW-0560">Oxidoreductase</keyword>
<feature type="domain" description="Acyl-CoA dehydrogenase/oxidase C-terminal" evidence="6">
    <location>
        <begin position="616"/>
        <end position="768"/>
    </location>
</feature>
<organism evidence="9 10">
    <name type="scientific">Parasphingorhabdus marina DSM 22363</name>
    <dbReference type="NCBI Taxonomy" id="1123272"/>
    <lineage>
        <taxon>Bacteria</taxon>
        <taxon>Pseudomonadati</taxon>
        <taxon>Pseudomonadota</taxon>
        <taxon>Alphaproteobacteria</taxon>
        <taxon>Sphingomonadales</taxon>
        <taxon>Sphingomonadaceae</taxon>
        <taxon>Parasphingorhabdus</taxon>
    </lineage>
</organism>
<protein>
    <submittedName>
        <fullName evidence="9">Acyl-CoA dehydrogenase</fullName>
    </submittedName>
</protein>
<dbReference type="InterPro" id="IPR009075">
    <property type="entry name" value="AcylCo_DH/oxidase_C"/>
</dbReference>
<dbReference type="Gene3D" id="1.20.140.10">
    <property type="entry name" value="Butyryl-CoA Dehydrogenase, subunit A, domain 3"/>
    <property type="match status" value="2"/>
</dbReference>
<dbReference type="SUPFAM" id="SSF47203">
    <property type="entry name" value="Acyl-CoA dehydrogenase C-terminal domain-like"/>
    <property type="match status" value="2"/>
</dbReference>